<dbReference type="SUPFAM" id="SSF50998">
    <property type="entry name" value="Quinoprotein alcohol dehydrogenase-like"/>
    <property type="match status" value="1"/>
</dbReference>
<evidence type="ECO:0000256" key="3">
    <source>
        <dbReference type="ARBA" id="ARBA00023002"/>
    </source>
</evidence>
<feature type="domain" description="Pyrrolo-quinoline quinone repeat" evidence="5">
    <location>
        <begin position="64"/>
        <end position="665"/>
    </location>
</feature>
<accession>A0A1H1P7B0</accession>
<protein>
    <submittedName>
        <fullName evidence="6">Quinoprotein glucose dehydrogenase</fullName>
    </submittedName>
</protein>
<dbReference type="Proteomes" id="UP000243904">
    <property type="component" value="Chromosome I"/>
</dbReference>
<gene>
    <name evidence="6" type="ORF">SAMN05444158_0907</name>
</gene>
<dbReference type="InterPro" id="IPR018391">
    <property type="entry name" value="PQQ_b-propeller_rpt"/>
</dbReference>
<comment type="similarity">
    <text evidence="2">Belongs to the bacterial PQQ dehydrogenase family.</text>
</comment>
<dbReference type="Gene3D" id="2.140.10.10">
    <property type="entry name" value="Quinoprotein alcohol dehydrogenase-like superfamily"/>
    <property type="match status" value="2"/>
</dbReference>
<dbReference type="EMBL" id="LT629750">
    <property type="protein sequence ID" value="SDS07077.1"/>
    <property type="molecule type" value="Genomic_DNA"/>
</dbReference>
<dbReference type="AlphaFoldDB" id="A0A1H1P7B0"/>
<evidence type="ECO:0000313" key="7">
    <source>
        <dbReference type="Proteomes" id="UP000243904"/>
    </source>
</evidence>
<reference evidence="7" key="1">
    <citation type="submission" date="2016-10" db="EMBL/GenBank/DDBJ databases">
        <authorList>
            <person name="Varghese N."/>
            <person name="Submissions S."/>
        </authorList>
    </citation>
    <scope>NUCLEOTIDE SEQUENCE [LARGE SCALE GENOMIC DNA]</scope>
    <source>
        <strain evidence="7">GAS369</strain>
    </source>
</reference>
<dbReference type="Pfam" id="PF01011">
    <property type="entry name" value="PQQ"/>
    <property type="match status" value="1"/>
</dbReference>
<organism evidence="6 7">
    <name type="scientific">Bradyrhizobium canariense</name>
    <dbReference type="NCBI Taxonomy" id="255045"/>
    <lineage>
        <taxon>Bacteria</taxon>
        <taxon>Pseudomonadati</taxon>
        <taxon>Pseudomonadota</taxon>
        <taxon>Alphaproteobacteria</taxon>
        <taxon>Hyphomicrobiales</taxon>
        <taxon>Nitrobacteraceae</taxon>
        <taxon>Bradyrhizobium</taxon>
    </lineage>
</organism>
<evidence type="ECO:0000313" key="6">
    <source>
        <dbReference type="EMBL" id="SDS07077.1"/>
    </source>
</evidence>
<sequence length="683" mass="73807">MLGLKIKEAALRAKGLPGPGRASLAVATMTGIAFALLGLPAPLHAQAIPGAQEESIKALSQGEWRAYAGTYAAARYSPLAQIDRGNARDLHIAWRWKSPDQAIKDANPQIGPSFANESTPLMVGGTLYTSTSLSEVAAIDAASGETKWVFDPKIYENGLGLPANLGWLHRGVAYWRNGDDERIVILTAFAQMIALDARTGKPVPTFGTDGRIDLTEGLRRPVDRDYYTMTSPPVIVRGVIVVGSSVMDWWAHRPSPPGDVRGFDAVTGRLLWTFHTVGQGEEPGAETWENESWKQAGNANVWAPISADEELGYVYLPVSTPTNDYYGGDRPGDGLYGESLVCLDVATGKKVWHYQLVHHGLWDYDPPAAPNLIDITVGGKRIKAVAQVTKQAFVYVFDRITGQPVWPIEEQPVPGSSVPGERASKTQPVPTKPAPFDLQGARDEDLIDLTPEIHKEAIDIAAAYDRGGLFTPPSQRGMIQVPGNAGGASWAGAAIDPETGLLYVGTQHLPTLVTIRKPEPWQSSYDFIGLPSYVPGPRGLPLLKPPFGSIVAIDMNTGDHRWRIPVGRSTAMLSIQKLGIREPLGLPFRSWALVTKTVMIVVQMGYFSPPRFVPGLNLPIRDLHNLDPHLWVYDKTSGEMLAEIALPANASGAPITYMAGGKQFIAFPVGGGPLVEELIAVSL</sequence>
<feature type="region of interest" description="Disordered" evidence="4">
    <location>
        <begin position="411"/>
        <end position="436"/>
    </location>
</feature>
<proteinExistence type="inferred from homology"/>
<comment type="cofactor">
    <cofactor evidence="1">
        <name>pyrroloquinoline quinone</name>
        <dbReference type="ChEBI" id="CHEBI:58442"/>
    </cofactor>
</comment>
<name>A0A1H1P7B0_9BRAD</name>
<evidence type="ECO:0000256" key="1">
    <source>
        <dbReference type="ARBA" id="ARBA00001931"/>
    </source>
</evidence>
<evidence type="ECO:0000259" key="5">
    <source>
        <dbReference type="Pfam" id="PF01011"/>
    </source>
</evidence>
<keyword evidence="3" id="KW-0560">Oxidoreductase</keyword>
<keyword evidence="7" id="KW-1185">Reference proteome</keyword>
<dbReference type="PANTHER" id="PTHR32303">
    <property type="entry name" value="QUINOPROTEIN ALCOHOL DEHYDROGENASE (CYTOCHROME C)"/>
    <property type="match status" value="1"/>
</dbReference>
<dbReference type="PANTHER" id="PTHR32303:SF4">
    <property type="entry name" value="QUINOPROTEIN GLUCOSE DEHYDROGENASE"/>
    <property type="match status" value="1"/>
</dbReference>
<dbReference type="SMART" id="SM00564">
    <property type="entry name" value="PQQ"/>
    <property type="match status" value="3"/>
</dbReference>
<dbReference type="InterPro" id="IPR002372">
    <property type="entry name" value="PQQ_rpt_dom"/>
</dbReference>
<evidence type="ECO:0000256" key="4">
    <source>
        <dbReference type="SAM" id="MobiDB-lite"/>
    </source>
</evidence>
<evidence type="ECO:0000256" key="2">
    <source>
        <dbReference type="ARBA" id="ARBA00008156"/>
    </source>
</evidence>
<dbReference type="InterPro" id="IPR011047">
    <property type="entry name" value="Quinoprotein_ADH-like_sf"/>
</dbReference>
<dbReference type="GO" id="GO:0016491">
    <property type="term" value="F:oxidoreductase activity"/>
    <property type="evidence" value="ECO:0007669"/>
    <property type="project" value="UniProtKB-KW"/>
</dbReference>